<protein>
    <submittedName>
        <fullName evidence="1">Uncharacterized protein</fullName>
    </submittedName>
</protein>
<dbReference type="GeneID" id="18925741"/>
<accession>F4RH82</accession>
<reference evidence="2" key="1">
    <citation type="journal article" date="2011" name="Proc. Natl. Acad. Sci. U.S.A.">
        <title>Obligate biotrophy features unraveled by the genomic analysis of rust fungi.</title>
        <authorList>
            <person name="Duplessis S."/>
            <person name="Cuomo C.A."/>
            <person name="Lin Y.-C."/>
            <person name="Aerts A."/>
            <person name="Tisserant E."/>
            <person name="Veneault-Fourrey C."/>
            <person name="Joly D.L."/>
            <person name="Hacquard S."/>
            <person name="Amselem J."/>
            <person name="Cantarel B.L."/>
            <person name="Chiu R."/>
            <person name="Coutinho P.M."/>
            <person name="Feau N."/>
            <person name="Field M."/>
            <person name="Frey P."/>
            <person name="Gelhaye E."/>
            <person name="Goldberg J."/>
            <person name="Grabherr M.G."/>
            <person name="Kodira C.D."/>
            <person name="Kohler A."/>
            <person name="Kuees U."/>
            <person name="Lindquist E.A."/>
            <person name="Lucas S.M."/>
            <person name="Mago R."/>
            <person name="Mauceli E."/>
            <person name="Morin E."/>
            <person name="Murat C."/>
            <person name="Pangilinan J.L."/>
            <person name="Park R."/>
            <person name="Pearson M."/>
            <person name="Quesneville H."/>
            <person name="Rouhier N."/>
            <person name="Sakthikumar S."/>
            <person name="Salamov A.A."/>
            <person name="Schmutz J."/>
            <person name="Selles B."/>
            <person name="Shapiro H."/>
            <person name="Tanguay P."/>
            <person name="Tuskan G.A."/>
            <person name="Henrissat B."/>
            <person name="Van de Peer Y."/>
            <person name="Rouze P."/>
            <person name="Ellis J.G."/>
            <person name="Dodds P.N."/>
            <person name="Schein J.E."/>
            <person name="Zhong S."/>
            <person name="Hamelin R.C."/>
            <person name="Grigoriev I.V."/>
            <person name="Szabo L.J."/>
            <person name="Martin F."/>
        </authorList>
    </citation>
    <scope>NUCLEOTIDE SEQUENCE [LARGE SCALE GENOMIC DNA]</scope>
    <source>
        <strain evidence="2">98AG31 / pathotype 3-4-7</strain>
    </source>
</reference>
<sequence length="696" mass="79892">MSYRGLDEGMRRSRSLSNKGELIPRHLIPTKTPFHRACQVTIEQSLYPRIGQLLRLNKFGPAISLYHQHLTAKTRESRRDVDSSGRSADISSLLRSAQLFRSYGHPQLAIDALNSLRAFMDSLAACPTMSSSSSHTHAAVSFFQACNELTWRSSTHAKGYGQSASIGHHIEIGKLLARIRRVQEPGHQDRHQSPKQQNIKAQSVTNLSCKIQITSAEDSKVLEVILGTLLKLGEPDWLVSILRDAFPRFINQIGVHLYPHLPRQTFDQPWQLIDIPNGRLVKFLVASYSLSRDVDRAYVICRFYRRLWNLHRGEEARDVAPDINLLRAISRLPHITEKHIRMVRNILGGMQNDGIALDTYVLEGLMDSRYRMRSHWGLRRPHATAFHVLQALLDQSIGLFLLHWRRPITFKMHSQPGKTQLIKGVSQGQRQLRAWKLRPTGRSFTLCLLSLRSKLKYEARLAIRQKTYELNHSFQLDSTYQVDKNPQSSSRRPSPGLHRSLMCQMIVLETIHASNCNVRSSQSDTATYLPSRHRLLTSINLKLCLEVFLCAKDYAGACVLLRHIRYTYQEDRPVTLFELVMKEIPDLVKKSLRLPEDYDSFLNYIRLSGPVHESNTKETDMHLIPELSSPEIQANDQKHADLTDLNVYKALEVLLRCCEPNRPDDWWNSELAAVTHFLRKQMTCDQYKQISLGIKD</sequence>
<dbReference type="OrthoDB" id="2501881at2759"/>
<dbReference type="AlphaFoldDB" id="F4RH82"/>
<dbReference type="Proteomes" id="UP000001072">
    <property type="component" value="Unassembled WGS sequence"/>
</dbReference>
<proteinExistence type="predicted"/>
<organism evidence="2">
    <name type="scientific">Melampsora larici-populina (strain 98AG31 / pathotype 3-4-7)</name>
    <name type="common">Poplar leaf rust fungus</name>
    <dbReference type="NCBI Taxonomy" id="747676"/>
    <lineage>
        <taxon>Eukaryota</taxon>
        <taxon>Fungi</taxon>
        <taxon>Dikarya</taxon>
        <taxon>Basidiomycota</taxon>
        <taxon>Pucciniomycotina</taxon>
        <taxon>Pucciniomycetes</taxon>
        <taxon>Pucciniales</taxon>
        <taxon>Melampsoraceae</taxon>
        <taxon>Melampsora</taxon>
    </lineage>
</organism>
<evidence type="ECO:0000313" key="1">
    <source>
        <dbReference type="EMBL" id="EGG08147.1"/>
    </source>
</evidence>
<dbReference type="RefSeq" id="XP_007408345.1">
    <property type="nucleotide sequence ID" value="XM_007408283.1"/>
</dbReference>
<dbReference type="KEGG" id="mlr:MELLADRAFT_116045"/>
<dbReference type="VEuPathDB" id="FungiDB:MELLADRAFT_116045"/>
<gene>
    <name evidence="1" type="ORF">MELLADRAFT_116045</name>
</gene>
<dbReference type="EMBL" id="GL883101">
    <property type="protein sequence ID" value="EGG08147.1"/>
    <property type="molecule type" value="Genomic_DNA"/>
</dbReference>
<evidence type="ECO:0000313" key="2">
    <source>
        <dbReference type="Proteomes" id="UP000001072"/>
    </source>
</evidence>
<name>F4RH82_MELLP</name>
<dbReference type="HOGENOM" id="CLU_395910_0_0_1"/>
<dbReference type="InParanoid" id="F4RH82"/>
<keyword evidence="2" id="KW-1185">Reference proteome</keyword>